<dbReference type="EMBL" id="CATOUU010000675">
    <property type="protein sequence ID" value="CAI9940402.1"/>
    <property type="molecule type" value="Genomic_DNA"/>
</dbReference>
<protein>
    <submittedName>
        <fullName evidence="2">Hypothetical_protein</fullName>
    </submittedName>
</protein>
<keyword evidence="3" id="KW-1185">Reference proteome</keyword>
<reference evidence="1" key="1">
    <citation type="submission" date="2023-06" db="EMBL/GenBank/DDBJ databases">
        <authorList>
            <person name="Kurt Z."/>
        </authorList>
    </citation>
    <scope>NUCLEOTIDE SEQUENCE</scope>
</reference>
<comment type="caution">
    <text evidence="1">The sequence shown here is derived from an EMBL/GenBank/DDBJ whole genome shotgun (WGS) entry which is preliminary data.</text>
</comment>
<dbReference type="Proteomes" id="UP001642409">
    <property type="component" value="Unassembled WGS sequence"/>
</dbReference>
<reference evidence="2 3" key="2">
    <citation type="submission" date="2024-07" db="EMBL/GenBank/DDBJ databases">
        <authorList>
            <person name="Akdeniz Z."/>
        </authorList>
    </citation>
    <scope>NUCLEOTIDE SEQUENCE [LARGE SCALE GENOMIC DNA]</scope>
</reference>
<evidence type="ECO:0000313" key="2">
    <source>
        <dbReference type="EMBL" id="CAL6017490.1"/>
    </source>
</evidence>
<name>A0AA86PLG9_9EUKA</name>
<organism evidence="1">
    <name type="scientific">Hexamita inflata</name>
    <dbReference type="NCBI Taxonomy" id="28002"/>
    <lineage>
        <taxon>Eukaryota</taxon>
        <taxon>Metamonada</taxon>
        <taxon>Diplomonadida</taxon>
        <taxon>Hexamitidae</taxon>
        <taxon>Hexamitinae</taxon>
        <taxon>Hexamita</taxon>
    </lineage>
</organism>
<sequence>MQQNQEIKSQEDLLSHFGSSKQLEILDSEQMKNLLEMDIPPEVWEDASNKNLFSVNQEFVQETKEFKFNYFNFRKIEHFIVEIYNISISYHFQLTQPNQTSKIIIYLIYPAFPNSKT</sequence>
<dbReference type="EMBL" id="CAXDID020000078">
    <property type="protein sequence ID" value="CAL6017490.1"/>
    <property type="molecule type" value="Genomic_DNA"/>
</dbReference>
<dbReference type="AlphaFoldDB" id="A0AA86PLG9"/>
<evidence type="ECO:0000313" key="1">
    <source>
        <dbReference type="EMBL" id="CAI9940402.1"/>
    </source>
</evidence>
<proteinExistence type="predicted"/>
<evidence type="ECO:0000313" key="3">
    <source>
        <dbReference type="Proteomes" id="UP001642409"/>
    </source>
</evidence>
<gene>
    <name evidence="2" type="ORF">HINF_LOCUS26017</name>
    <name evidence="1" type="ORF">HINF_LOCUS28047</name>
</gene>
<accession>A0AA86PLG9</accession>